<dbReference type="SUPFAM" id="SSF53756">
    <property type="entry name" value="UDP-Glycosyltransferase/glycogen phosphorylase"/>
    <property type="match status" value="1"/>
</dbReference>
<accession>X0XSP6</accession>
<feature type="non-terminal residue" evidence="3">
    <location>
        <position position="1"/>
    </location>
</feature>
<dbReference type="PANTHER" id="PTHR12526">
    <property type="entry name" value="GLYCOSYLTRANSFERASE"/>
    <property type="match status" value="1"/>
</dbReference>
<sequence length="116" mass="12395">LKVLQYMAAGLPVVANPIGVHCDMVVHGQTGMLASTPAEWANAIGQLAADPGLRQRMGYTGRQLVERQYSVQRWAPEFARLIALVANPAGGREAPRPGVPPDQVDRREVAVAADQG</sequence>
<dbReference type="InterPro" id="IPR001296">
    <property type="entry name" value="Glyco_trans_1"/>
</dbReference>
<proteinExistence type="predicted"/>
<gene>
    <name evidence="3" type="ORF">S01H1_80242</name>
</gene>
<protein>
    <recommendedName>
        <fullName evidence="2">Glycosyl transferase family 1 domain-containing protein</fullName>
    </recommendedName>
</protein>
<dbReference type="EMBL" id="BARS01054165">
    <property type="protein sequence ID" value="GAG46224.1"/>
    <property type="molecule type" value="Genomic_DNA"/>
</dbReference>
<dbReference type="AlphaFoldDB" id="X0XSP6"/>
<feature type="region of interest" description="Disordered" evidence="1">
    <location>
        <begin position="89"/>
        <end position="116"/>
    </location>
</feature>
<dbReference type="GO" id="GO:0016757">
    <property type="term" value="F:glycosyltransferase activity"/>
    <property type="evidence" value="ECO:0007669"/>
    <property type="project" value="InterPro"/>
</dbReference>
<evidence type="ECO:0000256" key="1">
    <source>
        <dbReference type="SAM" id="MobiDB-lite"/>
    </source>
</evidence>
<dbReference type="PANTHER" id="PTHR12526:SF600">
    <property type="entry name" value="GLYCOSYL TRANSFERASE GROUP 1"/>
    <property type="match status" value="1"/>
</dbReference>
<comment type="caution">
    <text evidence="3">The sequence shown here is derived from an EMBL/GenBank/DDBJ whole genome shotgun (WGS) entry which is preliminary data.</text>
</comment>
<feature type="domain" description="Glycosyl transferase family 1" evidence="2">
    <location>
        <begin position="2"/>
        <end position="63"/>
    </location>
</feature>
<name>X0XSP6_9ZZZZ</name>
<dbReference type="Pfam" id="PF00534">
    <property type="entry name" value="Glycos_transf_1"/>
    <property type="match status" value="1"/>
</dbReference>
<evidence type="ECO:0000259" key="2">
    <source>
        <dbReference type="Pfam" id="PF00534"/>
    </source>
</evidence>
<dbReference type="Gene3D" id="3.40.50.2000">
    <property type="entry name" value="Glycogen Phosphorylase B"/>
    <property type="match status" value="1"/>
</dbReference>
<reference evidence="3" key="1">
    <citation type="journal article" date="2014" name="Front. Microbiol.">
        <title>High frequency of phylogenetically diverse reductive dehalogenase-homologous genes in deep subseafloor sedimentary metagenomes.</title>
        <authorList>
            <person name="Kawai M."/>
            <person name="Futagami T."/>
            <person name="Toyoda A."/>
            <person name="Takaki Y."/>
            <person name="Nishi S."/>
            <person name="Hori S."/>
            <person name="Arai W."/>
            <person name="Tsubouchi T."/>
            <person name="Morono Y."/>
            <person name="Uchiyama I."/>
            <person name="Ito T."/>
            <person name="Fujiyama A."/>
            <person name="Inagaki F."/>
            <person name="Takami H."/>
        </authorList>
    </citation>
    <scope>NUCLEOTIDE SEQUENCE</scope>
    <source>
        <strain evidence="3">Expedition CK06-06</strain>
    </source>
</reference>
<organism evidence="3">
    <name type="scientific">marine sediment metagenome</name>
    <dbReference type="NCBI Taxonomy" id="412755"/>
    <lineage>
        <taxon>unclassified sequences</taxon>
        <taxon>metagenomes</taxon>
        <taxon>ecological metagenomes</taxon>
    </lineage>
</organism>
<evidence type="ECO:0000313" key="3">
    <source>
        <dbReference type="EMBL" id="GAG46224.1"/>
    </source>
</evidence>